<name>A0ABW2XG51_9ACTN</name>
<keyword evidence="2" id="KW-1185">Reference proteome</keyword>
<reference evidence="2" key="1">
    <citation type="journal article" date="2019" name="Int. J. Syst. Evol. Microbiol.">
        <title>The Global Catalogue of Microorganisms (GCM) 10K type strain sequencing project: providing services to taxonomists for standard genome sequencing and annotation.</title>
        <authorList>
            <consortium name="The Broad Institute Genomics Platform"/>
            <consortium name="The Broad Institute Genome Sequencing Center for Infectious Disease"/>
            <person name="Wu L."/>
            <person name="Ma J."/>
        </authorList>
    </citation>
    <scope>NUCLEOTIDE SEQUENCE [LARGE SCALE GENOMIC DNA]</scope>
    <source>
        <strain evidence="2">JCM 9371</strain>
    </source>
</reference>
<protein>
    <submittedName>
        <fullName evidence="1">Uncharacterized protein</fullName>
    </submittedName>
</protein>
<dbReference type="EMBL" id="JBHTGP010000006">
    <property type="protein sequence ID" value="MFD0685442.1"/>
    <property type="molecule type" value="Genomic_DNA"/>
</dbReference>
<accession>A0ABW2XG51</accession>
<dbReference type="Proteomes" id="UP001597063">
    <property type="component" value="Unassembled WGS sequence"/>
</dbReference>
<evidence type="ECO:0000313" key="1">
    <source>
        <dbReference type="EMBL" id="MFD0685442.1"/>
    </source>
</evidence>
<dbReference type="RefSeq" id="WP_131755589.1">
    <property type="nucleotide sequence ID" value="NZ_CAACUY010000006.1"/>
</dbReference>
<evidence type="ECO:0000313" key="2">
    <source>
        <dbReference type="Proteomes" id="UP001597063"/>
    </source>
</evidence>
<gene>
    <name evidence="1" type="ORF">ACFQZM_13105</name>
</gene>
<comment type="caution">
    <text evidence="1">The sequence shown here is derived from an EMBL/GenBank/DDBJ whole genome shotgun (WGS) entry which is preliminary data.</text>
</comment>
<sequence>MKESDAAHLQFLLARIQHLSDEHWHAFTSSRRAMDDHAWVGGASSRRFAAELERNDAALHAALRRALQLVQDELHRPLL</sequence>
<organism evidence="1 2">
    <name type="scientific">Actinomadura fibrosa</name>
    <dbReference type="NCBI Taxonomy" id="111802"/>
    <lineage>
        <taxon>Bacteria</taxon>
        <taxon>Bacillati</taxon>
        <taxon>Actinomycetota</taxon>
        <taxon>Actinomycetes</taxon>
        <taxon>Streptosporangiales</taxon>
        <taxon>Thermomonosporaceae</taxon>
        <taxon>Actinomadura</taxon>
    </lineage>
</organism>
<proteinExistence type="predicted"/>